<gene>
    <name evidence="1" type="ORF">LCGC14_1496670</name>
</gene>
<protein>
    <submittedName>
        <fullName evidence="1">Uncharacterized protein</fullName>
    </submittedName>
</protein>
<dbReference type="SUPFAM" id="SSF50939">
    <property type="entry name" value="Sialidases"/>
    <property type="match status" value="1"/>
</dbReference>
<comment type="caution">
    <text evidence="1">The sequence shown here is derived from an EMBL/GenBank/DDBJ whole genome shotgun (WGS) entry which is preliminary data.</text>
</comment>
<feature type="non-terminal residue" evidence="1">
    <location>
        <position position="189"/>
    </location>
</feature>
<evidence type="ECO:0000313" key="1">
    <source>
        <dbReference type="EMBL" id="KKM64909.1"/>
    </source>
</evidence>
<accession>A0A0F9J598</accession>
<reference evidence="1" key="1">
    <citation type="journal article" date="2015" name="Nature">
        <title>Complex archaea that bridge the gap between prokaryotes and eukaryotes.</title>
        <authorList>
            <person name="Spang A."/>
            <person name="Saw J.H."/>
            <person name="Jorgensen S.L."/>
            <person name="Zaremba-Niedzwiedzka K."/>
            <person name="Martijn J."/>
            <person name="Lind A.E."/>
            <person name="van Eijk R."/>
            <person name="Schleper C."/>
            <person name="Guy L."/>
            <person name="Ettema T.J."/>
        </authorList>
    </citation>
    <scope>NUCLEOTIDE SEQUENCE</scope>
</reference>
<dbReference type="EMBL" id="LAZR01010815">
    <property type="protein sequence ID" value="KKM64909.1"/>
    <property type="molecule type" value="Genomic_DNA"/>
</dbReference>
<dbReference type="InterPro" id="IPR036278">
    <property type="entry name" value="Sialidase_sf"/>
</dbReference>
<name>A0A0F9J598_9ZZZZ</name>
<organism evidence="1">
    <name type="scientific">marine sediment metagenome</name>
    <dbReference type="NCBI Taxonomy" id="412755"/>
    <lineage>
        <taxon>unclassified sequences</taxon>
        <taxon>metagenomes</taxon>
        <taxon>ecological metagenomes</taxon>
    </lineage>
</organism>
<dbReference type="AlphaFoldDB" id="A0A0F9J598"/>
<proteinExistence type="predicted"/>
<sequence>MEDLSLHVLDVAENALAAGADRIILSVQNATGGSNAVFVALIDNGRAMGVLRSADQGATAWTPIGTLPNVNPGGQAQTHFSMIADDSGTRVYVGGDVRNTSPWVGNIVMGNSTGNTWTAIVMTGANNTAPHADFRDMVFDSNGSLIETDDGGIYRLTTPSAGARVWQSLNGDLRITEAISLAYDPLNNV</sequence>